<protein>
    <recommendedName>
        <fullName evidence="2">Sm domain-containing protein</fullName>
    </recommendedName>
</protein>
<dbReference type="STRING" id="74557.A0A1V9YE51"/>
<dbReference type="InterPro" id="IPR008922">
    <property type="entry name" value="Di-copper_centre_dom_sf"/>
</dbReference>
<dbReference type="SMART" id="SM00651">
    <property type="entry name" value="Sm"/>
    <property type="match status" value="1"/>
</dbReference>
<dbReference type="Proteomes" id="UP000243217">
    <property type="component" value="Unassembled WGS sequence"/>
</dbReference>
<dbReference type="PANTHER" id="PTHR21415">
    <property type="entry name" value="U7 SNRNA-ASSOCIATED SM-LIKE PROTEIN LSM11"/>
    <property type="match status" value="1"/>
</dbReference>
<evidence type="ECO:0000256" key="1">
    <source>
        <dbReference type="SAM" id="MobiDB-lite"/>
    </source>
</evidence>
<dbReference type="InterPro" id="IPR010920">
    <property type="entry name" value="LSM_dom_sf"/>
</dbReference>
<sequence length="744" mass="82845">RPPTALPPTTSNPPPTAPPTTSISPTTSILPTTSPPTTSSAPTTPPPTTNSPTTVVPTTSPPPTSSPTCTNPRVRKSWSSMTEQSRTLYTNAIALALDQGNYQKFIGVYTANHRDAHGRTTSLLWRRNFLLAFEDMLRSLGSEYSCLTVPYWDYFTEFNAYFTRHCKNINDCSSLTRALGGVSTGSNGSTTSIFGYSRPDLRCITEFPLNHFCATEKPCSNCLPRDDWRYKSYPPELSMPLLTHFLFSGGNYSDMALALENQVNLRLHHVLGGMIVNPVISPVDPILWSHYATLDLLETIYYDCRVGSKDLSAASFQGTFGGVDMPLDLTVGMPWFHSTTYFNLTNPQSMGTSSYSYEYSSSLQTLHERCDRSKSPSKVSVELATGLTSNATDTNVSLKEADSLMNDWYELLRALGSVQGLNSAAIEIEIEKITLLTMTTCLNITIADYSNQFRSDWQLNDSLYAKTLLEDIKSVMDDKLKQERIIAFYKQYNPENLKNIPEILRVFAGREDVLCAKLFKKYGCQPDLPTLEKKVNYAYQTSFVPYSLPPALNNGPLNFRSENFNANEALRHQLTGLIPSQPLDNLNKCRSLLPESDPNYNKSIGQTKPKPVAAPVANATTPVPVRPLLLEVLADRYESGPLSVLHACLKAKAKVCVVIRRVNSIRGTCFGFLKGFDKHMNMILLDVTERFLPQESDTSNASIHDWFRTPGVKKRYLRQLLIRGDNVVMVYPTKPLPSTSINAK</sequence>
<accession>A0A1V9YE51</accession>
<dbReference type="GO" id="GO:0071209">
    <property type="term" value="F:U7 snRNA binding"/>
    <property type="evidence" value="ECO:0007669"/>
    <property type="project" value="InterPro"/>
</dbReference>
<name>A0A1V9YE51_9STRA</name>
<dbReference type="Pfam" id="PF00264">
    <property type="entry name" value="Tyrosinase"/>
    <property type="match status" value="1"/>
</dbReference>
<dbReference type="Gene3D" id="2.30.30.100">
    <property type="match status" value="1"/>
</dbReference>
<dbReference type="SUPFAM" id="SSF50182">
    <property type="entry name" value="Sm-like ribonucleoproteins"/>
    <property type="match status" value="1"/>
</dbReference>
<feature type="domain" description="Sm" evidence="2">
    <location>
        <begin position="647"/>
        <end position="732"/>
    </location>
</feature>
<comment type="caution">
    <text evidence="3">The sequence shown here is derived from an EMBL/GenBank/DDBJ whole genome shotgun (WGS) entry which is preliminary data.</text>
</comment>
<dbReference type="PANTHER" id="PTHR21415:SF1">
    <property type="entry name" value="U7 SNRNA-ASSOCIATED SM-LIKE PROTEIN LSM11"/>
    <property type="match status" value="1"/>
</dbReference>
<organism evidence="3 4">
    <name type="scientific">Thraustotheca clavata</name>
    <dbReference type="NCBI Taxonomy" id="74557"/>
    <lineage>
        <taxon>Eukaryota</taxon>
        <taxon>Sar</taxon>
        <taxon>Stramenopiles</taxon>
        <taxon>Oomycota</taxon>
        <taxon>Saprolegniomycetes</taxon>
        <taxon>Saprolegniales</taxon>
        <taxon>Achlyaceae</taxon>
        <taxon>Thraustotheca</taxon>
    </lineage>
</organism>
<dbReference type="GO" id="GO:0016491">
    <property type="term" value="F:oxidoreductase activity"/>
    <property type="evidence" value="ECO:0007669"/>
    <property type="project" value="InterPro"/>
</dbReference>
<dbReference type="EMBL" id="JNBS01004173">
    <property type="protein sequence ID" value="OQR83990.1"/>
    <property type="molecule type" value="Genomic_DNA"/>
</dbReference>
<reference evidence="3 4" key="1">
    <citation type="journal article" date="2014" name="Genome Biol. Evol.">
        <title>The secreted proteins of Achlya hypogyna and Thraustotheca clavata identify the ancestral oomycete secretome and reveal gene acquisitions by horizontal gene transfer.</title>
        <authorList>
            <person name="Misner I."/>
            <person name="Blouin N."/>
            <person name="Leonard G."/>
            <person name="Richards T.A."/>
            <person name="Lane C.E."/>
        </authorList>
    </citation>
    <scope>NUCLEOTIDE SEQUENCE [LARGE SCALE GENOMIC DNA]</scope>
    <source>
        <strain evidence="3 4">ATCC 34112</strain>
    </source>
</reference>
<gene>
    <name evidence="3" type="ORF">THRCLA_10888</name>
</gene>
<feature type="non-terminal residue" evidence="3">
    <location>
        <position position="1"/>
    </location>
</feature>
<dbReference type="SUPFAM" id="SSF48056">
    <property type="entry name" value="Di-copper centre-containing domain"/>
    <property type="match status" value="1"/>
</dbReference>
<dbReference type="OrthoDB" id="437526at2759"/>
<feature type="region of interest" description="Disordered" evidence="1">
    <location>
        <begin position="1"/>
        <end position="77"/>
    </location>
</feature>
<evidence type="ECO:0000313" key="4">
    <source>
        <dbReference type="Proteomes" id="UP000243217"/>
    </source>
</evidence>
<evidence type="ECO:0000259" key="2">
    <source>
        <dbReference type="SMART" id="SM00651"/>
    </source>
</evidence>
<dbReference type="AlphaFoldDB" id="A0A1V9YE51"/>
<dbReference type="InterPro" id="IPR002227">
    <property type="entry name" value="Tyrosinase_Cu-bd"/>
</dbReference>
<dbReference type="Pfam" id="PF01423">
    <property type="entry name" value="LSM"/>
    <property type="match status" value="1"/>
</dbReference>
<feature type="compositionally biased region" description="Low complexity" evidence="1">
    <location>
        <begin position="19"/>
        <end position="42"/>
    </location>
</feature>
<keyword evidence="4" id="KW-1185">Reference proteome</keyword>
<dbReference type="GO" id="GO:0006398">
    <property type="term" value="P:mRNA 3'-end processing by stem-loop binding and cleavage"/>
    <property type="evidence" value="ECO:0007669"/>
    <property type="project" value="TreeGrafter"/>
</dbReference>
<dbReference type="InterPro" id="IPR039267">
    <property type="entry name" value="Lsm11"/>
</dbReference>
<dbReference type="Gene3D" id="1.10.1280.10">
    <property type="entry name" value="Di-copper center containing domain from catechol oxidase"/>
    <property type="match status" value="1"/>
</dbReference>
<feature type="compositionally biased region" description="Pro residues" evidence="1">
    <location>
        <begin position="1"/>
        <end position="18"/>
    </location>
</feature>
<dbReference type="GO" id="GO:0005683">
    <property type="term" value="C:U7 snRNP"/>
    <property type="evidence" value="ECO:0007669"/>
    <property type="project" value="TreeGrafter"/>
</dbReference>
<evidence type="ECO:0000313" key="3">
    <source>
        <dbReference type="EMBL" id="OQR83990.1"/>
    </source>
</evidence>
<proteinExistence type="predicted"/>
<dbReference type="InterPro" id="IPR001163">
    <property type="entry name" value="Sm_dom_euk/arc"/>
</dbReference>